<dbReference type="EMBL" id="CAJNDS010002089">
    <property type="protein sequence ID" value="CAE7319001.1"/>
    <property type="molecule type" value="Genomic_DNA"/>
</dbReference>
<comment type="caution">
    <text evidence="2">The sequence shown here is derived from an EMBL/GenBank/DDBJ whole genome shotgun (WGS) entry which is preliminary data.</text>
</comment>
<dbReference type="Proteomes" id="UP000604046">
    <property type="component" value="Unassembled WGS sequence"/>
</dbReference>
<evidence type="ECO:0000313" key="3">
    <source>
        <dbReference type="Proteomes" id="UP000604046"/>
    </source>
</evidence>
<feature type="compositionally biased region" description="Basic and acidic residues" evidence="1">
    <location>
        <begin position="58"/>
        <end position="73"/>
    </location>
</feature>
<reference evidence="2" key="1">
    <citation type="submission" date="2021-02" db="EMBL/GenBank/DDBJ databases">
        <authorList>
            <person name="Dougan E. K."/>
            <person name="Rhodes N."/>
            <person name="Thang M."/>
            <person name="Chan C."/>
        </authorList>
    </citation>
    <scope>NUCLEOTIDE SEQUENCE</scope>
</reference>
<dbReference type="AlphaFoldDB" id="A0A812NR74"/>
<evidence type="ECO:0000313" key="2">
    <source>
        <dbReference type="EMBL" id="CAE7319001.1"/>
    </source>
</evidence>
<name>A0A812NR74_9DINO</name>
<gene>
    <name evidence="2" type="ORF">SNAT2548_LOCUS16722</name>
</gene>
<proteinExistence type="predicted"/>
<evidence type="ECO:0000256" key="1">
    <source>
        <dbReference type="SAM" id="MobiDB-lite"/>
    </source>
</evidence>
<organism evidence="2 3">
    <name type="scientific">Symbiodinium natans</name>
    <dbReference type="NCBI Taxonomy" id="878477"/>
    <lineage>
        <taxon>Eukaryota</taxon>
        <taxon>Sar</taxon>
        <taxon>Alveolata</taxon>
        <taxon>Dinophyceae</taxon>
        <taxon>Suessiales</taxon>
        <taxon>Symbiodiniaceae</taxon>
        <taxon>Symbiodinium</taxon>
    </lineage>
</organism>
<sequence>MAEQSEASEKKQLELLAERLERLAAEEHSFRLRRAAARGLSPADARRSASASPAKLANRMEKLEQDAQRARRRNDDVGDFCSLAWCLSASGAWGADYGCLRTPPLRVILLTLGASVGQSTAAARDALVGHLLWPIRAKA</sequence>
<protein>
    <submittedName>
        <fullName evidence="2">Uncharacterized protein</fullName>
    </submittedName>
</protein>
<feature type="region of interest" description="Disordered" evidence="1">
    <location>
        <begin position="37"/>
        <end position="73"/>
    </location>
</feature>
<accession>A0A812NR74</accession>
<keyword evidence="3" id="KW-1185">Reference proteome</keyword>